<evidence type="ECO:0000313" key="8">
    <source>
        <dbReference type="Proteomes" id="UP000694853"/>
    </source>
</evidence>
<gene>
    <name evidence="9" type="primary">LOC113849505</name>
</gene>
<dbReference type="AlphaFoldDB" id="A0A8B8JUR8"/>
<feature type="region of interest" description="Disordered" evidence="6">
    <location>
        <begin position="125"/>
        <end position="150"/>
    </location>
</feature>
<reference evidence="9" key="2">
    <citation type="submission" date="2025-08" db="UniProtKB">
        <authorList>
            <consortium name="RefSeq"/>
        </authorList>
    </citation>
    <scope>IDENTIFICATION</scope>
    <source>
        <tissue evidence="9">Young leaves</tissue>
    </source>
</reference>
<evidence type="ECO:0000256" key="5">
    <source>
        <dbReference type="ARBA" id="ARBA00023242"/>
    </source>
</evidence>
<dbReference type="CDD" id="cd10017">
    <property type="entry name" value="B3_DNA"/>
    <property type="match status" value="2"/>
</dbReference>
<feature type="domain" description="TF-B3" evidence="7">
    <location>
        <begin position="198"/>
        <end position="293"/>
    </location>
</feature>
<keyword evidence="4" id="KW-0804">Transcription</keyword>
<dbReference type="InterPro" id="IPR015300">
    <property type="entry name" value="DNA-bd_pseudobarrel_sf"/>
</dbReference>
<name>A0A8B8JUR8_ABRPR</name>
<accession>A0A8B8JUR8</accession>
<dbReference type="GO" id="GO:0003677">
    <property type="term" value="F:DNA binding"/>
    <property type="evidence" value="ECO:0007669"/>
    <property type="project" value="UniProtKB-KW"/>
</dbReference>
<dbReference type="Gene3D" id="2.40.330.10">
    <property type="entry name" value="DNA-binding pseudobarrel domain"/>
    <property type="match status" value="2"/>
</dbReference>
<evidence type="ECO:0000256" key="6">
    <source>
        <dbReference type="SAM" id="MobiDB-lite"/>
    </source>
</evidence>
<proteinExistence type="predicted"/>
<feature type="domain" description="TF-B3" evidence="7">
    <location>
        <begin position="21"/>
        <end position="114"/>
    </location>
</feature>
<dbReference type="Proteomes" id="UP000694853">
    <property type="component" value="Unplaced"/>
</dbReference>
<dbReference type="OrthoDB" id="1429584at2759"/>
<dbReference type="Pfam" id="PF02362">
    <property type="entry name" value="B3"/>
    <property type="match status" value="2"/>
</dbReference>
<evidence type="ECO:0000256" key="1">
    <source>
        <dbReference type="ARBA" id="ARBA00004123"/>
    </source>
</evidence>
<protein>
    <submittedName>
        <fullName evidence="9">B3 domain-containing transcription factor VRN1-like</fullName>
    </submittedName>
</protein>
<dbReference type="InterPro" id="IPR050655">
    <property type="entry name" value="Plant_B3_domain"/>
</dbReference>
<dbReference type="SUPFAM" id="SSF101936">
    <property type="entry name" value="DNA-binding pseudobarrel domain"/>
    <property type="match status" value="2"/>
</dbReference>
<dbReference type="InterPro" id="IPR003340">
    <property type="entry name" value="B3_DNA-bd"/>
</dbReference>
<comment type="subcellular location">
    <subcellularLocation>
        <location evidence="1">Nucleus</location>
    </subcellularLocation>
</comment>
<dbReference type="PROSITE" id="PS50863">
    <property type="entry name" value="B3"/>
    <property type="match status" value="2"/>
</dbReference>
<dbReference type="RefSeq" id="XP_027335257.1">
    <property type="nucleotide sequence ID" value="XM_027479456.1"/>
</dbReference>
<dbReference type="SMART" id="SM01019">
    <property type="entry name" value="B3"/>
    <property type="match status" value="2"/>
</dbReference>
<keyword evidence="3" id="KW-0238">DNA-binding</keyword>
<dbReference type="PANTHER" id="PTHR31920">
    <property type="entry name" value="B3 DOMAIN-CONTAINING"/>
    <property type="match status" value="1"/>
</dbReference>
<sequence>MTSKLHHGDGCDDGASKPIHFFRIIHRDNLIMQEKLRLPVRFVRKYEKHLPNTMFLKLPNGAEWKVNLEKSDGSVWFQKGWKEFVEYHSLAHGNFLVFRYDGASHFHVLILDLSTMEIDYPVNKSHKRASKREEIQPRKTQKTNGNIKNESDSKLKEAFHKKFRDCKGMILDSKRRFKKHTEGSSISNRRTHDAAGNTSFTVMIKSSHLNKYMYLPKGSLKGYIKPGGQNVTLLVRDKSWRVNLIHYQDKSTSYFTAHWSTFARENHLKKGDTCLFQLLESRGDMVMKVSISN</sequence>
<evidence type="ECO:0000256" key="2">
    <source>
        <dbReference type="ARBA" id="ARBA00023015"/>
    </source>
</evidence>
<evidence type="ECO:0000259" key="7">
    <source>
        <dbReference type="PROSITE" id="PS50863"/>
    </source>
</evidence>
<evidence type="ECO:0000313" key="9">
    <source>
        <dbReference type="RefSeq" id="XP_027335257.1"/>
    </source>
</evidence>
<organism evidence="8 9">
    <name type="scientific">Abrus precatorius</name>
    <name type="common">Indian licorice</name>
    <name type="synonym">Glycine abrus</name>
    <dbReference type="NCBI Taxonomy" id="3816"/>
    <lineage>
        <taxon>Eukaryota</taxon>
        <taxon>Viridiplantae</taxon>
        <taxon>Streptophyta</taxon>
        <taxon>Embryophyta</taxon>
        <taxon>Tracheophyta</taxon>
        <taxon>Spermatophyta</taxon>
        <taxon>Magnoliopsida</taxon>
        <taxon>eudicotyledons</taxon>
        <taxon>Gunneridae</taxon>
        <taxon>Pentapetalae</taxon>
        <taxon>rosids</taxon>
        <taxon>fabids</taxon>
        <taxon>Fabales</taxon>
        <taxon>Fabaceae</taxon>
        <taxon>Papilionoideae</taxon>
        <taxon>50 kb inversion clade</taxon>
        <taxon>NPAAA clade</taxon>
        <taxon>indigoferoid/millettioid clade</taxon>
        <taxon>Abreae</taxon>
        <taxon>Abrus</taxon>
    </lineage>
</organism>
<dbReference type="KEGG" id="aprc:113849505"/>
<dbReference type="GO" id="GO:0005634">
    <property type="term" value="C:nucleus"/>
    <property type="evidence" value="ECO:0007669"/>
    <property type="project" value="UniProtKB-SubCell"/>
</dbReference>
<keyword evidence="8" id="KW-1185">Reference proteome</keyword>
<reference evidence="8" key="1">
    <citation type="journal article" date="2019" name="Toxins">
        <title>Detection of Abrin-Like and Prepropulchellin-Like Toxin Genes and Transcripts Using Whole Genome Sequencing and Full-Length Transcript Sequencing of Abrus precatorius.</title>
        <authorList>
            <person name="Hovde B.T."/>
            <person name="Daligault H.E."/>
            <person name="Hanschen E.R."/>
            <person name="Kunde Y.A."/>
            <person name="Johnson M.B."/>
            <person name="Starkenburg S.R."/>
            <person name="Johnson S.L."/>
        </authorList>
    </citation>
    <scope>NUCLEOTIDE SEQUENCE [LARGE SCALE GENOMIC DNA]</scope>
</reference>
<dbReference type="GeneID" id="113849505"/>
<keyword evidence="2" id="KW-0805">Transcription regulation</keyword>
<evidence type="ECO:0000256" key="3">
    <source>
        <dbReference type="ARBA" id="ARBA00023125"/>
    </source>
</evidence>
<evidence type="ECO:0000256" key="4">
    <source>
        <dbReference type="ARBA" id="ARBA00023163"/>
    </source>
</evidence>
<dbReference type="PANTHER" id="PTHR31920:SF108">
    <property type="entry name" value="B3 DOMAIN-CONTAINING TRANSCRIPTION FACTOR VRN1-LIKE"/>
    <property type="match status" value="1"/>
</dbReference>
<keyword evidence="5" id="KW-0539">Nucleus</keyword>